<evidence type="ECO:0000256" key="1">
    <source>
        <dbReference type="ARBA" id="ARBA00022729"/>
    </source>
</evidence>
<feature type="signal peptide" evidence="2">
    <location>
        <begin position="1"/>
        <end position="24"/>
    </location>
</feature>
<dbReference type="Pfam" id="PF13899">
    <property type="entry name" value="Thioredoxin_7"/>
    <property type="match status" value="1"/>
</dbReference>
<comment type="caution">
    <text evidence="4">The sequence shown here is derived from an EMBL/GenBank/DDBJ whole genome shotgun (WGS) entry which is preliminary data.</text>
</comment>
<dbReference type="EMBL" id="JAAWWL010000002">
    <property type="protein sequence ID" value="NKI32130.1"/>
    <property type="molecule type" value="Genomic_DNA"/>
</dbReference>
<accession>A0ABX1GT97</accession>
<dbReference type="InterPro" id="IPR051099">
    <property type="entry name" value="AGR/TXD"/>
</dbReference>
<reference evidence="4 5" key="1">
    <citation type="submission" date="2020-04" db="EMBL/GenBank/DDBJ databases">
        <authorList>
            <person name="Yoon J."/>
        </authorList>
    </citation>
    <scope>NUCLEOTIDE SEQUENCE [LARGE SCALE GENOMIC DNA]</scope>
    <source>
        <strain evidence="4 5">DJ-13</strain>
    </source>
</reference>
<protein>
    <submittedName>
        <fullName evidence="4">Thioredoxin family protein</fullName>
    </submittedName>
</protein>
<dbReference type="PANTHER" id="PTHR15337:SF11">
    <property type="entry name" value="THIOREDOXIN DOMAIN-CONTAINING PROTEIN"/>
    <property type="match status" value="1"/>
</dbReference>
<dbReference type="InterPro" id="IPR013766">
    <property type="entry name" value="Thioredoxin_domain"/>
</dbReference>
<dbReference type="PANTHER" id="PTHR15337">
    <property type="entry name" value="ANTERIOR GRADIENT PROTEIN-RELATED"/>
    <property type="match status" value="1"/>
</dbReference>
<name>A0ABX1GT97_9FLAO</name>
<feature type="domain" description="Thioredoxin" evidence="3">
    <location>
        <begin position="12"/>
        <end position="151"/>
    </location>
</feature>
<evidence type="ECO:0000256" key="2">
    <source>
        <dbReference type="SAM" id="SignalP"/>
    </source>
</evidence>
<keyword evidence="5" id="KW-1185">Reference proteome</keyword>
<dbReference type="Proteomes" id="UP000718451">
    <property type="component" value="Unassembled WGS sequence"/>
</dbReference>
<sequence>MTKYFFLLVSLGLLTFLNPSSVIIEDVSWNVDYSVALEESQSNQKNVLVYFTGSDWCAPCKKLKQDLFSTSEFKSLSKAYNLVYVDIPRNQDLITAEQYEKNKALMGELNKRKVFPLLVVVNPKGEIIDDYSGYSMNGHVQYHLDFLEKNK</sequence>
<feature type="chain" id="PRO_5045224768" evidence="2">
    <location>
        <begin position="25"/>
        <end position="151"/>
    </location>
</feature>
<organism evidence="4 5">
    <name type="scientific">Croceivirga thetidis</name>
    <dbReference type="NCBI Taxonomy" id="2721623"/>
    <lineage>
        <taxon>Bacteria</taxon>
        <taxon>Pseudomonadati</taxon>
        <taxon>Bacteroidota</taxon>
        <taxon>Flavobacteriia</taxon>
        <taxon>Flavobacteriales</taxon>
        <taxon>Flavobacteriaceae</taxon>
        <taxon>Croceivirga</taxon>
    </lineage>
</organism>
<dbReference type="RefSeq" id="WP_168552351.1">
    <property type="nucleotide sequence ID" value="NZ_JAAWWL010000002.1"/>
</dbReference>
<dbReference type="SUPFAM" id="SSF52833">
    <property type="entry name" value="Thioredoxin-like"/>
    <property type="match status" value="1"/>
</dbReference>
<proteinExistence type="predicted"/>
<evidence type="ECO:0000313" key="4">
    <source>
        <dbReference type="EMBL" id="NKI32130.1"/>
    </source>
</evidence>
<dbReference type="Gene3D" id="3.40.30.10">
    <property type="entry name" value="Glutaredoxin"/>
    <property type="match status" value="1"/>
</dbReference>
<keyword evidence="1 2" id="KW-0732">Signal</keyword>
<dbReference type="InterPro" id="IPR036249">
    <property type="entry name" value="Thioredoxin-like_sf"/>
</dbReference>
<gene>
    <name evidence="4" type="ORF">HCU67_09275</name>
</gene>
<dbReference type="PROSITE" id="PS51352">
    <property type="entry name" value="THIOREDOXIN_2"/>
    <property type="match status" value="1"/>
</dbReference>
<evidence type="ECO:0000313" key="5">
    <source>
        <dbReference type="Proteomes" id="UP000718451"/>
    </source>
</evidence>
<evidence type="ECO:0000259" key="3">
    <source>
        <dbReference type="PROSITE" id="PS51352"/>
    </source>
</evidence>